<evidence type="ECO:0000313" key="1">
    <source>
        <dbReference type="EMBL" id="RST90205.1"/>
    </source>
</evidence>
<dbReference type="InterPro" id="IPR027396">
    <property type="entry name" value="DsrEFH-like"/>
</dbReference>
<accession>A0A429Z975</accession>
<dbReference type="OrthoDB" id="6412948at2"/>
<keyword evidence="2" id="KW-1185">Reference proteome</keyword>
<dbReference type="Gene3D" id="3.40.1260.10">
    <property type="entry name" value="DsrEFH-like"/>
    <property type="match status" value="1"/>
</dbReference>
<dbReference type="PANTHER" id="PTHR37691:SF1">
    <property type="entry name" value="BLR3518 PROTEIN"/>
    <property type="match status" value="1"/>
</dbReference>
<dbReference type="EMBL" id="PXZH01000001">
    <property type="protein sequence ID" value="RST90205.1"/>
    <property type="molecule type" value="Genomic_DNA"/>
</dbReference>
<sequence>MKIILHINELEKWPTVVQNAKNTLTSGMHVDLVILANGGAVQVLKDSAMMTTLKELVEASVVIRMCQRSLTSFEFDEPDLPSFVRVVPVGMIELALLQTQGYSYIKP</sequence>
<dbReference type="RefSeq" id="WP_125942819.1">
    <property type="nucleotide sequence ID" value="NZ_PXZH01000001.1"/>
</dbReference>
<organism evidence="1 2">
    <name type="scientific">Vagococcus humatus</name>
    <dbReference type="NCBI Taxonomy" id="1889241"/>
    <lineage>
        <taxon>Bacteria</taxon>
        <taxon>Bacillati</taxon>
        <taxon>Bacillota</taxon>
        <taxon>Bacilli</taxon>
        <taxon>Lactobacillales</taxon>
        <taxon>Enterococcaceae</taxon>
        <taxon>Vagococcus</taxon>
    </lineage>
</organism>
<name>A0A429Z975_9ENTE</name>
<dbReference type="AlphaFoldDB" id="A0A429Z975"/>
<dbReference type="Proteomes" id="UP000277864">
    <property type="component" value="Unassembled WGS sequence"/>
</dbReference>
<gene>
    <name evidence="1" type="ORF">C7P63_03780</name>
</gene>
<protein>
    <submittedName>
        <fullName evidence="1">Uncharacterized protein</fullName>
    </submittedName>
</protein>
<dbReference type="SUPFAM" id="SSF75169">
    <property type="entry name" value="DsrEFH-like"/>
    <property type="match status" value="1"/>
</dbReference>
<dbReference type="PANTHER" id="PTHR37691">
    <property type="entry name" value="BLR3518 PROTEIN"/>
    <property type="match status" value="1"/>
</dbReference>
<comment type="caution">
    <text evidence="1">The sequence shown here is derived from an EMBL/GenBank/DDBJ whole genome shotgun (WGS) entry which is preliminary data.</text>
</comment>
<proteinExistence type="predicted"/>
<evidence type="ECO:0000313" key="2">
    <source>
        <dbReference type="Proteomes" id="UP000277864"/>
    </source>
</evidence>
<dbReference type="InterPro" id="IPR003787">
    <property type="entry name" value="Sulphur_relay_DsrE/F-like"/>
</dbReference>
<dbReference type="Pfam" id="PF02635">
    <property type="entry name" value="DsrE"/>
    <property type="match status" value="1"/>
</dbReference>
<reference evidence="1 2" key="1">
    <citation type="submission" date="2018-03" db="EMBL/GenBank/DDBJ databases">
        <authorList>
            <person name="Gulvik C.A."/>
        </authorList>
    </citation>
    <scope>NUCLEOTIDE SEQUENCE [LARGE SCALE GENOMIC DNA]</scope>
    <source>
        <strain evidence="1 2">JCM 31581</strain>
    </source>
</reference>